<organism evidence="1 2">
    <name type="scientific">Pristionchus fissidentatus</name>
    <dbReference type="NCBI Taxonomy" id="1538716"/>
    <lineage>
        <taxon>Eukaryota</taxon>
        <taxon>Metazoa</taxon>
        <taxon>Ecdysozoa</taxon>
        <taxon>Nematoda</taxon>
        <taxon>Chromadorea</taxon>
        <taxon>Rhabditida</taxon>
        <taxon>Rhabditina</taxon>
        <taxon>Diplogasteromorpha</taxon>
        <taxon>Diplogasteroidea</taxon>
        <taxon>Neodiplogasteridae</taxon>
        <taxon>Pristionchus</taxon>
    </lineage>
</organism>
<dbReference type="Proteomes" id="UP001432322">
    <property type="component" value="Unassembled WGS sequence"/>
</dbReference>
<reference evidence="1" key="1">
    <citation type="submission" date="2023-10" db="EMBL/GenBank/DDBJ databases">
        <title>Genome assembly of Pristionchus species.</title>
        <authorList>
            <person name="Yoshida K."/>
            <person name="Sommer R.J."/>
        </authorList>
    </citation>
    <scope>NUCLEOTIDE SEQUENCE</scope>
    <source>
        <strain evidence="1">RS5133</strain>
    </source>
</reference>
<evidence type="ECO:0000313" key="1">
    <source>
        <dbReference type="EMBL" id="GMT11232.1"/>
    </source>
</evidence>
<comment type="caution">
    <text evidence="1">The sequence shown here is derived from an EMBL/GenBank/DDBJ whole genome shotgun (WGS) entry which is preliminary data.</text>
</comment>
<name>A0AAV5UYM8_9BILA</name>
<dbReference type="AlphaFoldDB" id="A0AAV5UYM8"/>
<evidence type="ECO:0008006" key="3">
    <source>
        <dbReference type="Google" id="ProtNLM"/>
    </source>
</evidence>
<proteinExistence type="predicted"/>
<sequence length="109" mass="12777">IFPELCKLRESACISVDYGYSQSIRHSENVTRMGVTTYYAKLREQNQIRTALVGPSTHLWLKHAITDRINFFEYELFERESPYDKENRAILLKREMIQMYGLPTDLGLG</sequence>
<gene>
    <name evidence="1" type="ORF">PFISCL1PPCAC_2529</name>
</gene>
<feature type="non-terminal residue" evidence="1">
    <location>
        <position position="1"/>
    </location>
</feature>
<keyword evidence="2" id="KW-1185">Reference proteome</keyword>
<dbReference type="EMBL" id="BTSY01000001">
    <property type="protein sequence ID" value="GMT11232.1"/>
    <property type="molecule type" value="Genomic_DNA"/>
</dbReference>
<accession>A0AAV5UYM8</accession>
<evidence type="ECO:0000313" key="2">
    <source>
        <dbReference type="Proteomes" id="UP001432322"/>
    </source>
</evidence>
<protein>
    <recommendedName>
        <fullName evidence="3">Type II protein arginine methyltransferase</fullName>
    </recommendedName>
</protein>